<dbReference type="GO" id="GO:0065002">
    <property type="term" value="P:intracellular protein transmembrane transport"/>
    <property type="evidence" value="ECO:0007669"/>
    <property type="project" value="UniProtKB-UniRule"/>
</dbReference>
<evidence type="ECO:0000313" key="11">
    <source>
        <dbReference type="EMBL" id="ARO90819.1"/>
    </source>
</evidence>
<evidence type="ECO:0000256" key="3">
    <source>
        <dbReference type="ARBA" id="ARBA00022448"/>
    </source>
</evidence>
<evidence type="ECO:0000256" key="8">
    <source>
        <dbReference type="ARBA" id="ARBA00023136"/>
    </source>
</evidence>
<gene>
    <name evidence="9 11" type="primary">secY</name>
</gene>
<name>A0A1X9PTP3_9RHOD</name>
<feature type="transmembrane region" description="Helical" evidence="9">
    <location>
        <begin position="165"/>
        <end position="182"/>
    </location>
</feature>
<evidence type="ECO:0000256" key="9">
    <source>
        <dbReference type="HAMAP-Rule" id="MF_01465"/>
    </source>
</evidence>
<feature type="transmembrane region" description="Helical" evidence="9">
    <location>
        <begin position="247"/>
        <end position="268"/>
    </location>
</feature>
<feature type="transmembrane region" description="Helical" evidence="9">
    <location>
        <begin position="194"/>
        <end position="211"/>
    </location>
</feature>
<keyword evidence="7 9" id="KW-0811">Translocation</keyword>
<dbReference type="Pfam" id="PF00344">
    <property type="entry name" value="SecY"/>
    <property type="match status" value="1"/>
</dbReference>
<evidence type="ECO:0000256" key="2">
    <source>
        <dbReference type="ARBA" id="ARBA00005751"/>
    </source>
</evidence>
<protein>
    <recommendedName>
        <fullName evidence="9">Protein translocase subunit SecY</fullName>
    </recommendedName>
</protein>
<feature type="transmembrane region" description="Helical" evidence="9">
    <location>
        <begin position="288"/>
        <end position="304"/>
    </location>
</feature>
<keyword evidence="6 9" id="KW-1133">Transmembrane helix</keyword>
<keyword evidence="4 9" id="KW-0812">Transmembrane</keyword>
<keyword evidence="11" id="KW-0150">Chloroplast</keyword>
<comment type="similarity">
    <text evidence="2 9 10">Belongs to the SecY/SEC61-alpha family.</text>
</comment>
<feature type="transmembrane region" description="Helical" evidence="9">
    <location>
        <begin position="107"/>
        <end position="127"/>
    </location>
</feature>
<feature type="transmembrane region" description="Helical" evidence="9">
    <location>
        <begin position="367"/>
        <end position="386"/>
    </location>
</feature>
<dbReference type="InterPro" id="IPR030659">
    <property type="entry name" value="SecY_CS"/>
</dbReference>
<dbReference type="EMBL" id="KY709209">
    <property type="protein sequence ID" value="ARO90819.1"/>
    <property type="molecule type" value="Genomic_DNA"/>
</dbReference>
<dbReference type="InterPro" id="IPR023201">
    <property type="entry name" value="SecY_dom_sf"/>
</dbReference>
<comment type="subunit">
    <text evidence="9">Component of the plastid Sec protein translocase complex, which is composed of at least SecY and SecE.</text>
</comment>
<dbReference type="GO" id="GO:0006605">
    <property type="term" value="P:protein targeting"/>
    <property type="evidence" value="ECO:0007669"/>
    <property type="project" value="UniProtKB-UniRule"/>
</dbReference>
<dbReference type="InterPro" id="IPR026593">
    <property type="entry name" value="SecY"/>
</dbReference>
<reference evidence="11" key="1">
    <citation type="submission" date="2017-03" db="EMBL/GenBank/DDBJ databases">
        <title>The new red algal subphylum Proteorhodophytina comprises the largest and most divergent plastid genomes known.</title>
        <authorList>
            <person name="Munoz-Gomez S.A."/>
            <person name="Mejia-Franco F.G."/>
            <person name="Durnin K."/>
            <person name="Morgan C."/>
            <person name="Grisdale C.J."/>
            <person name="Archibald J.M."/>
            <person name="Slamovits C.H."/>
        </authorList>
    </citation>
    <scope>NUCLEOTIDE SEQUENCE</scope>
    <source>
        <strain evidence="11">NIES-2742</strain>
    </source>
</reference>
<dbReference type="PROSITE" id="PS00756">
    <property type="entry name" value="SECY_2"/>
    <property type="match status" value="1"/>
</dbReference>
<comment type="subcellular location">
    <subcellularLocation>
        <location evidence="1">Membrane</location>
        <topology evidence="1">Multi-pass membrane protein</topology>
    </subcellularLocation>
    <subcellularLocation>
        <location evidence="9">Plastid</location>
        <location evidence="9">Chloroplast thylakoid membrane</location>
        <topology evidence="9">Multi-pass membrane protein</topology>
    </subcellularLocation>
</comment>
<dbReference type="GO" id="GO:0009535">
    <property type="term" value="C:chloroplast thylakoid membrane"/>
    <property type="evidence" value="ECO:0007669"/>
    <property type="project" value="UniProtKB-SubCell"/>
</dbReference>
<evidence type="ECO:0000256" key="10">
    <source>
        <dbReference type="RuleBase" id="RU004349"/>
    </source>
</evidence>
<proteinExistence type="inferred from homology"/>
<dbReference type="HAMAP" id="MF_01465">
    <property type="entry name" value="SecY"/>
    <property type="match status" value="1"/>
</dbReference>
<sequence length="410" mass="46216">MQSELRKKIGFTLFILILARIGIYIPVSGINHSSLYKSFENNILSNIFNLISGGGSSTIGLFSLGIAPYINASIIIQIGIKIIPFLEDLQTNEGESGRKKITQITRIFTFLWSIIQSCFITLWLKPYVFNWDLIFIINTVISLTTGAIIILWLGEMITQKGLGNGYSLLVFHNIISSIPYLYKTGNNHFSSTEIFIITVVWYVVIIGAIFLQEGVKCIQIISLKQLSFLENYTKNNYIPFKLNHGNIMPLILSSGTITFETFIANILIGNQRMHYKLLFYSILKLYRNLSIIIYIFFSYLYSTLTRNPKEISKVLKNQSVSIIGVKPGKKTTFYLSEILSQLTFIGSIFCLFGLAIVPYLASSVTHLNVFQGIGVTSLMILVGVAIDVTKQIRTYTISAIYDEIINNTTM</sequence>
<evidence type="ECO:0000256" key="6">
    <source>
        <dbReference type="ARBA" id="ARBA00022989"/>
    </source>
</evidence>
<dbReference type="AlphaFoldDB" id="A0A1X9PTP3"/>
<accession>A0A1X9PTP3</accession>
<dbReference type="RefSeq" id="YP_009370330.1">
    <property type="nucleotide sequence ID" value="NC_034787.1"/>
</dbReference>
<keyword evidence="9" id="KW-0793">Thylakoid</keyword>
<dbReference type="GeneID" id="32887515"/>
<evidence type="ECO:0000256" key="4">
    <source>
        <dbReference type="ARBA" id="ARBA00022692"/>
    </source>
</evidence>
<keyword evidence="11" id="KW-0934">Plastid</keyword>
<dbReference type="PRINTS" id="PR00303">
    <property type="entry name" value="SECYTRNLCASE"/>
</dbReference>
<keyword evidence="3 9" id="KW-0813">Transport</keyword>
<organism evidence="11">
    <name type="scientific">Bulboplastis apyrenoidosa</name>
    <dbReference type="NCBI Taxonomy" id="1070855"/>
    <lineage>
        <taxon>Eukaryota</taxon>
        <taxon>Rhodophyta</taxon>
        <taxon>Rhodellophyceae</taxon>
        <taxon>Dixoniellales</taxon>
        <taxon>Dixoniellaceae</taxon>
        <taxon>Bulboplastis</taxon>
    </lineage>
</organism>
<keyword evidence="5 9" id="KW-0653">Protein transport</keyword>
<dbReference type="PIRSF" id="PIRSF004557">
    <property type="entry name" value="SecY"/>
    <property type="match status" value="1"/>
</dbReference>
<evidence type="ECO:0000256" key="7">
    <source>
        <dbReference type="ARBA" id="ARBA00023010"/>
    </source>
</evidence>
<comment type="function">
    <text evidence="9">The central subunit of the protein translocation channel SecYE. Consists of two halves formed by TMs 1-5 and 6-10. These two domains form a lateral gate at the front which open onto the bilayer between TMs 2 and 7, and are clamped together by SecE at the back. The channel is closed by both a pore ring composed of hydrophobic SecY resides and a short helix (helix 2A) on the extracellular side of the membrane which forms a plug.</text>
</comment>
<geneLocation type="chloroplast" evidence="11"/>
<feature type="transmembrane region" description="Helical" evidence="9">
    <location>
        <begin position="133"/>
        <end position="153"/>
    </location>
</feature>
<evidence type="ECO:0000256" key="1">
    <source>
        <dbReference type="ARBA" id="ARBA00004141"/>
    </source>
</evidence>
<keyword evidence="8 9" id="KW-0472">Membrane</keyword>
<dbReference type="InterPro" id="IPR002208">
    <property type="entry name" value="SecY/SEC61-alpha"/>
</dbReference>
<evidence type="ECO:0000256" key="5">
    <source>
        <dbReference type="ARBA" id="ARBA00022927"/>
    </source>
</evidence>
<feature type="transmembrane region" description="Helical" evidence="9">
    <location>
        <begin position="47"/>
        <end position="70"/>
    </location>
</feature>
<dbReference type="PANTHER" id="PTHR10906">
    <property type="entry name" value="SECY/SEC61-ALPHA FAMILY MEMBER"/>
    <property type="match status" value="1"/>
</dbReference>
<dbReference type="NCBIfam" id="TIGR00967">
    <property type="entry name" value="3a0501s007"/>
    <property type="match status" value="1"/>
</dbReference>
<feature type="transmembrane region" description="Helical" evidence="9">
    <location>
        <begin position="338"/>
        <end position="361"/>
    </location>
</feature>
<dbReference type="SUPFAM" id="SSF103491">
    <property type="entry name" value="Preprotein translocase SecY subunit"/>
    <property type="match status" value="1"/>
</dbReference>
<feature type="transmembrane region" description="Helical" evidence="9">
    <location>
        <begin position="9"/>
        <end position="27"/>
    </location>
</feature>
<dbReference type="Gene3D" id="1.10.3370.10">
    <property type="entry name" value="SecY subunit domain"/>
    <property type="match status" value="1"/>
</dbReference>